<dbReference type="SUPFAM" id="SSF144232">
    <property type="entry name" value="HIT/MYND zinc finger-like"/>
    <property type="match status" value="1"/>
</dbReference>
<proteinExistence type="predicted"/>
<dbReference type="InterPro" id="IPR002893">
    <property type="entry name" value="Znf_MYND"/>
</dbReference>
<evidence type="ECO:0000313" key="6">
    <source>
        <dbReference type="EMBL" id="CAD9604926.1"/>
    </source>
</evidence>
<feature type="domain" description="MYND-type" evidence="5">
    <location>
        <begin position="219"/>
        <end position="262"/>
    </location>
</feature>
<protein>
    <recommendedName>
        <fullName evidence="5">MYND-type domain-containing protein</fullName>
    </recommendedName>
</protein>
<keyword evidence="2 4" id="KW-0863">Zinc-finger</keyword>
<dbReference type="PROSITE" id="PS01360">
    <property type="entry name" value="ZF_MYND_1"/>
    <property type="match status" value="1"/>
</dbReference>
<evidence type="ECO:0000256" key="4">
    <source>
        <dbReference type="PROSITE-ProRule" id="PRU00134"/>
    </source>
</evidence>
<keyword evidence="3" id="KW-0862">Zinc</keyword>
<evidence type="ECO:0000259" key="5">
    <source>
        <dbReference type="PROSITE" id="PS50865"/>
    </source>
</evidence>
<dbReference type="PROSITE" id="PS50865">
    <property type="entry name" value="ZF_MYND_2"/>
    <property type="match status" value="1"/>
</dbReference>
<organism evidence="6">
    <name type="scientific">Leptocylindrus danicus</name>
    <dbReference type="NCBI Taxonomy" id="163516"/>
    <lineage>
        <taxon>Eukaryota</taxon>
        <taxon>Sar</taxon>
        <taxon>Stramenopiles</taxon>
        <taxon>Ochrophyta</taxon>
        <taxon>Bacillariophyta</taxon>
        <taxon>Coscinodiscophyceae</taxon>
        <taxon>Chaetocerotophycidae</taxon>
        <taxon>Leptocylindrales</taxon>
        <taxon>Leptocylindraceae</taxon>
        <taxon>Leptocylindrus</taxon>
    </lineage>
</organism>
<dbReference type="AlphaFoldDB" id="A0A7S2LG63"/>
<sequence>MANACTVPRKSTEVCRARKGFWKLCQQAIKIRLVDDASAVERKQFLNAALKVIEKIYYNPNFWFNEVVSTEFLFEIHTQNRETENLIPLIDLVRGFYAVLDYQRLAGGRKLLDGIQITLPVAERMEAIIIQWYVGEDIFPPYFAEIRPKIWILVRMCLFAQVGDKKRCFKEAHSLDKITCQSDSYCDELSTKDQSFVERSSQHTWERVSQEIGRGTLACIHCGLFERDQEENSHKFCKGCDNALYCSKECQRMHWQIHKGVCMKTKKIKESKESKQLEESPSSS</sequence>
<dbReference type="GO" id="GO:0008270">
    <property type="term" value="F:zinc ion binding"/>
    <property type="evidence" value="ECO:0007669"/>
    <property type="project" value="UniProtKB-KW"/>
</dbReference>
<accession>A0A7S2LG63</accession>
<dbReference type="Gene3D" id="6.10.140.2220">
    <property type="match status" value="1"/>
</dbReference>
<dbReference type="Pfam" id="PF01753">
    <property type="entry name" value="zf-MYND"/>
    <property type="match status" value="1"/>
</dbReference>
<gene>
    <name evidence="6" type="ORF">LDAN0321_LOCUS17962</name>
</gene>
<evidence type="ECO:0000256" key="1">
    <source>
        <dbReference type="ARBA" id="ARBA00022723"/>
    </source>
</evidence>
<reference evidence="6" key="1">
    <citation type="submission" date="2021-01" db="EMBL/GenBank/DDBJ databases">
        <authorList>
            <person name="Corre E."/>
            <person name="Pelletier E."/>
            <person name="Niang G."/>
            <person name="Scheremetjew M."/>
            <person name="Finn R."/>
            <person name="Kale V."/>
            <person name="Holt S."/>
            <person name="Cochrane G."/>
            <person name="Meng A."/>
            <person name="Brown T."/>
            <person name="Cohen L."/>
        </authorList>
    </citation>
    <scope>NUCLEOTIDE SEQUENCE</scope>
    <source>
        <strain evidence="6">B650</strain>
    </source>
</reference>
<evidence type="ECO:0000256" key="3">
    <source>
        <dbReference type="ARBA" id="ARBA00022833"/>
    </source>
</evidence>
<dbReference type="EMBL" id="HBGY01028979">
    <property type="protein sequence ID" value="CAD9604926.1"/>
    <property type="molecule type" value="Transcribed_RNA"/>
</dbReference>
<evidence type="ECO:0000256" key="2">
    <source>
        <dbReference type="ARBA" id="ARBA00022771"/>
    </source>
</evidence>
<name>A0A7S2LG63_9STRA</name>
<keyword evidence="1" id="KW-0479">Metal-binding</keyword>